<dbReference type="EMBL" id="WNYA01000009">
    <property type="protein sequence ID" value="KAG8555281.1"/>
    <property type="molecule type" value="Genomic_DNA"/>
</dbReference>
<dbReference type="AlphaFoldDB" id="A0AAV7A1Q0"/>
<name>A0AAV7A1Q0_ENGPU</name>
<sequence length="71" mass="8481">MDVMIQDVVYTNWLTKRSNGKEVFNENYHHVWDFLINFCITFLLQLDGRHDARRGSHQLADEEKEWKGGVQ</sequence>
<dbReference type="Proteomes" id="UP000824782">
    <property type="component" value="Unassembled WGS sequence"/>
</dbReference>
<keyword evidence="2" id="KW-1185">Reference proteome</keyword>
<accession>A0AAV7A1Q0</accession>
<organism evidence="1 2">
    <name type="scientific">Engystomops pustulosus</name>
    <name type="common">Tungara frog</name>
    <name type="synonym">Physalaemus pustulosus</name>
    <dbReference type="NCBI Taxonomy" id="76066"/>
    <lineage>
        <taxon>Eukaryota</taxon>
        <taxon>Metazoa</taxon>
        <taxon>Chordata</taxon>
        <taxon>Craniata</taxon>
        <taxon>Vertebrata</taxon>
        <taxon>Euteleostomi</taxon>
        <taxon>Amphibia</taxon>
        <taxon>Batrachia</taxon>
        <taxon>Anura</taxon>
        <taxon>Neobatrachia</taxon>
        <taxon>Hyloidea</taxon>
        <taxon>Leptodactylidae</taxon>
        <taxon>Leiuperinae</taxon>
        <taxon>Engystomops</taxon>
    </lineage>
</organism>
<reference evidence="1" key="1">
    <citation type="thesis" date="2020" institute="ProQuest LLC" country="789 East Eisenhower Parkway, Ann Arbor, MI, USA">
        <title>Comparative Genomics and Chromosome Evolution.</title>
        <authorList>
            <person name="Mudd A.B."/>
        </authorList>
    </citation>
    <scope>NUCLEOTIDE SEQUENCE</scope>
    <source>
        <strain evidence="1">237g6f4</strain>
        <tissue evidence="1">Blood</tissue>
    </source>
</reference>
<protein>
    <submittedName>
        <fullName evidence="1">Uncharacterized protein</fullName>
    </submittedName>
</protein>
<gene>
    <name evidence="1" type="ORF">GDO81_017656</name>
</gene>
<proteinExistence type="predicted"/>
<evidence type="ECO:0000313" key="2">
    <source>
        <dbReference type="Proteomes" id="UP000824782"/>
    </source>
</evidence>
<evidence type="ECO:0000313" key="1">
    <source>
        <dbReference type="EMBL" id="KAG8555281.1"/>
    </source>
</evidence>
<comment type="caution">
    <text evidence="1">The sequence shown here is derived from an EMBL/GenBank/DDBJ whole genome shotgun (WGS) entry which is preliminary data.</text>
</comment>